<feature type="domain" description="ZinT" evidence="10">
    <location>
        <begin position="364"/>
        <end position="542"/>
    </location>
</feature>
<feature type="compositionally biased region" description="Polar residues" evidence="8">
    <location>
        <begin position="337"/>
        <end position="348"/>
    </location>
</feature>
<feature type="chain" id="PRO_5047117969" evidence="9">
    <location>
        <begin position="20"/>
        <end position="542"/>
    </location>
</feature>
<protein>
    <submittedName>
        <fullName evidence="11">ZinT/AdcA family metal-binding protein</fullName>
    </submittedName>
</protein>
<dbReference type="Pfam" id="PF01297">
    <property type="entry name" value="ZnuA"/>
    <property type="match status" value="1"/>
</dbReference>
<evidence type="ECO:0000256" key="8">
    <source>
        <dbReference type="SAM" id="MobiDB-lite"/>
    </source>
</evidence>
<dbReference type="PRINTS" id="PR00691">
    <property type="entry name" value="ADHESINB"/>
</dbReference>
<dbReference type="SUPFAM" id="SSF53807">
    <property type="entry name" value="Helical backbone' metal receptor"/>
    <property type="match status" value="1"/>
</dbReference>
<evidence type="ECO:0000256" key="5">
    <source>
        <dbReference type="ARBA" id="ARBA00023065"/>
    </source>
</evidence>
<dbReference type="PROSITE" id="PS51257">
    <property type="entry name" value="PROKAR_LIPOPROTEIN"/>
    <property type="match status" value="1"/>
</dbReference>
<dbReference type="SUPFAM" id="SSF50814">
    <property type="entry name" value="Lipocalins"/>
    <property type="match status" value="1"/>
</dbReference>
<evidence type="ECO:0000313" key="11">
    <source>
        <dbReference type="EMBL" id="WZP05471.1"/>
    </source>
</evidence>
<feature type="region of interest" description="Disordered" evidence="8">
    <location>
        <begin position="334"/>
        <end position="360"/>
    </location>
</feature>
<feature type="region of interest" description="Disordered" evidence="8">
    <location>
        <begin position="134"/>
        <end position="169"/>
    </location>
</feature>
<name>A0ABZ2ZBE4_9BACI</name>
<feature type="compositionally biased region" description="Basic and acidic residues" evidence="8">
    <location>
        <begin position="349"/>
        <end position="360"/>
    </location>
</feature>
<dbReference type="InterPro" id="IPR006129">
    <property type="entry name" value="AdhesinB"/>
</dbReference>
<dbReference type="PANTHER" id="PTHR42953:SF8">
    <property type="entry name" value="ZINT DOMAIN-CONTAINING PROTEIN"/>
    <property type="match status" value="1"/>
</dbReference>
<organism evidence="11 12">
    <name type="scientific">Cytobacillus pseudoceanisediminis</name>
    <dbReference type="NCBI Taxonomy" id="3051614"/>
    <lineage>
        <taxon>Bacteria</taxon>
        <taxon>Bacillati</taxon>
        <taxon>Bacillota</taxon>
        <taxon>Bacilli</taxon>
        <taxon>Bacillales</taxon>
        <taxon>Bacillaceae</taxon>
        <taxon>Cytobacillus</taxon>
    </lineage>
</organism>
<evidence type="ECO:0000256" key="1">
    <source>
        <dbReference type="ARBA" id="ARBA00022448"/>
    </source>
</evidence>
<accession>A0ABZ2ZBE4</accession>
<keyword evidence="12" id="KW-1185">Reference proteome</keyword>
<dbReference type="Gene3D" id="3.40.50.1980">
    <property type="entry name" value="Nitrogenase molybdenum iron protein domain"/>
    <property type="match status" value="2"/>
</dbReference>
<dbReference type="PRINTS" id="PR00690">
    <property type="entry name" value="ADHESNFAMILY"/>
</dbReference>
<dbReference type="Proteomes" id="UP001472074">
    <property type="component" value="Chromosome"/>
</dbReference>
<proteinExistence type="inferred from homology"/>
<keyword evidence="2 9" id="KW-0732">Signal</keyword>
<evidence type="ECO:0000256" key="9">
    <source>
        <dbReference type="SAM" id="SignalP"/>
    </source>
</evidence>
<dbReference type="RefSeq" id="WP_083390550.1">
    <property type="nucleotide sequence ID" value="NZ_CP151651.1"/>
</dbReference>
<dbReference type="Pfam" id="PF09223">
    <property type="entry name" value="ZinT"/>
    <property type="match status" value="1"/>
</dbReference>
<feature type="coiled-coil region" evidence="7">
    <location>
        <begin position="195"/>
        <end position="222"/>
    </location>
</feature>
<dbReference type="EMBL" id="CP151651">
    <property type="protein sequence ID" value="WZP05471.1"/>
    <property type="molecule type" value="Genomic_DNA"/>
</dbReference>
<evidence type="ECO:0000256" key="7">
    <source>
        <dbReference type="SAM" id="Coils"/>
    </source>
</evidence>
<evidence type="ECO:0000259" key="10">
    <source>
        <dbReference type="Pfam" id="PF09223"/>
    </source>
</evidence>
<keyword evidence="4" id="KW-0864">Zinc transport</keyword>
<dbReference type="InterPro" id="IPR006127">
    <property type="entry name" value="ZnuA-like"/>
</dbReference>
<evidence type="ECO:0000313" key="12">
    <source>
        <dbReference type="Proteomes" id="UP001472074"/>
    </source>
</evidence>
<evidence type="ECO:0000256" key="6">
    <source>
        <dbReference type="RuleBase" id="RU003512"/>
    </source>
</evidence>
<dbReference type="InterPro" id="IPR015304">
    <property type="entry name" value="ZinT_dom"/>
</dbReference>
<dbReference type="Gene3D" id="2.40.128.20">
    <property type="match status" value="1"/>
</dbReference>
<keyword evidence="5" id="KW-0406">Ion transport</keyword>
<dbReference type="InterPro" id="IPR006128">
    <property type="entry name" value="Lipoprotein_PsaA-like"/>
</dbReference>
<dbReference type="InterPro" id="IPR050492">
    <property type="entry name" value="Bact_metal-bind_prot9"/>
</dbReference>
<evidence type="ECO:0000256" key="3">
    <source>
        <dbReference type="ARBA" id="ARBA00022833"/>
    </source>
</evidence>
<dbReference type="PANTHER" id="PTHR42953">
    <property type="entry name" value="HIGH-AFFINITY ZINC UPTAKE SYSTEM PROTEIN ZNUA-RELATED"/>
    <property type="match status" value="1"/>
</dbReference>
<keyword evidence="3" id="KW-0862">Zinc</keyword>
<reference evidence="11 12" key="1">
    <citation type="submission" date="2024-04" db="EMBL/GenBank/DDBJ databases">
        <title>Screening of coral probiotics and analysis of their probiotic properties.</title>
        <authorList>
            <person name="Wang S."/>
        </authorList>
    </citation>
    <scope>NUCLEOTIDE SEQUENCE [LARGE SCALE GENOMIC DNA]</scope>
    <source>
        <strain evidence="11 12">GXU-Z9</strain>
    </source>
</reference>
<evidence type="ECO:0000256" key="2">
    <source>
        <dbReference type="ARBA" id="ARBA00022729"/>
    </source>
</evidence>
<keyword evidence="1 6" id="KW-0813">Transport</keyword>
<feature type="signal peptide" evidence="9">
    <location>
        <begin position="1"/>
        <end position="19"/>
    </location>
</feature>
<dbReference type="InterPro" id="IPR012674">
    <property type="entry name" value="Calycin"/>
</dbReference>
<comment type="similarity">
    <text evidence="6">Belongs to the bacterial solute-binding protein 9 family.</text>
</comment>
<keyword evidence="7" id="KW-0175">Coiled coil</keyword>
<gene>
    <name evidence="11" type="ORF">AADC60_15325</name>
</gene>
<evidence type="ECO:0000256" key="4">
    <source>
        <dbReference type="ARBA" id="ARBA00022906"/>
    </source>
</evidence>
<sequence length="542" mass="61953">MLKKFAGLLSLVIVIFTLAACGGKATNSSESEKEPKESGKELKIFTTVYPLQFFAEQIAEDQASVESILPPGSDSHTYEPTTKDMIKISESDAFIYNGAGLESYANKISETIQSDDVKILEASKGINLEKHVHNHEGEDGHVSDHTHEEEGSHEDEHAGHNHGDQDPHVWLDPIRSIQLAEHIKDLLVELKPDQEDFFNQNFEELKGKLENLDQDFRAQLENLPENKIIVSHAAYGYWEKSYGIEQIAVSGLSPANEPSHKEVQNIIKTAEKHGLKHVFFEQNITPKVADIVRKEIDAEALRIHNLSVLTEEDIKNNEDYFTLMQHNLEELTKALSEPSSEGAAQTNEQGEHDHGHTHAHDEETAKIYEGYFEDSQVKDRSLSDWEGDWQSVYPYLQDGTLDEVFTYKGEHEGEMTAKEYKEYYNEGYQTNVGRIQIQGNKVTFFKNGEEYTGEYIYDGYEILTYDAGNRGVRYVFKLEAEAEGLPQYIQFSDHSIYPTEAAHYHLYWGDDREKLLEEVTHWPTYYPSEMDGHDIAHEMMEH</sequence>